<protein>
    <submittedName>
        <fullName evidence="1">S-adenosylmethionine synthetase</fullName>
    </submittedName>
</protein>
<dbReference type="InterPro" id="IPR042544">
    <property type="entry name" value="AdoMet_synthase_3"/>
</dbReference>
<keyword evidence="2" id="KW-1185">Reference proteome</keyword>
<dbReference type="Proteomes" id="UP000198415">
    <property type="component" value="Unassembled WGS sequence"/>
</dbReference>
<evidence type="ECO:0000313" key="2">
    <source>
        <dbReference type="Proteomes" id="UP000198415"/>
    </source>
</evidence>
<dbReference type="RefSeq" id="WP_089298793.1">
    <property type="nucleotide sequence ID" value="NZ_BOMU01000122.1"/>
</dbReference>
<dbReference type="InterPro" id="IPR027790">
    <property type="entry name" value="AdoMet_synthase_2_family"/>
</dbReference>
<dbReference type="EMBL" id="FZNR01000032">
    <property type="protein sequence ID" value="SNS99954.1"/>
    <property type="molecule type" value="Genomic_DNA"/>
</dbReference>
<proteinExistence type="predicted"/>
<name>A0A239J5M3_9ACTN</name>
<evidence type="ECO:0000313" key="1">
    <source>
        <dbReference type="EMBL" id="SNS99954.1"/>
    </source>
</evidence>
<organism evidence="1 2">
    <name type="scientific">Actinoplanes regularis</name>
    <dbReference type="NCBI Taxonomy" id="52697"/>
    <lineage>
        <taxon>Bacteria</taxon>
        <taxon>Bacillati</taxon>
        <taxon>Actinomycetota</taxon>
        <taxon>Actinomycetes</taxon>
        <taxon>Micromonosporales</taxon>
        <taxon>Micromonosporaceae</taxon>
        <taxon>Actinoplanes</taxon>
    </lineage>
</organism>
<dbReference type="Gene3D" id="3.30.300.280">
    <property type="entry name" value="S-adenosylmethionine synthetase, C-terminal domain"/>
    <property type="match status" value="1"/>
</dbReference>
<dbReference type="Gene3D" id="3.30.300.10">
    <property type="match status" value="1"/>
</dbReference>
<sequence length="409" mass="43923">MRVLTSLGAVHPDQMPFDVAERKGIGHPDSLADLVADSFSRRYAHLCREQFGVVPNHWVDKVNLVGAAADVRFGGYDIRKPIDGYLFGKLTEHLGGTRLPLADLFGEVTRSVLVEVLGDETVLDHLRLHINNTAGTAVDHDEQFYQPRTAAAVREVLADESVANDTVLCAGSGPRGAAAETAVWLESLLTRRDFRSRFGTGTDVKVMVVRSGAELDVTAAVPFLPGAVSTWTQYRDRLDAVQDELGNEVKQFLDSLSLPLGEARLHLNTKDIPGRGYLAPFGTSLGKGDCGAVGRGNRYNGVIEPLRPASGEAPAGKNPVHHVGKIYTAIAGDIAGRLFAQLGVYADVVVAARNGGRLDEPAYVLLRSDLPVGAAGEAIAREALGTAPSYHERFLGEDPIARFRDRASS</sequence>
<accession>A0A239J5M3</accession>
<reference evidence="1 2" key="1">
    <citation type="submission" date="2017-06" db="EMBL/GenBank/DDBJ databases">
        <authorList>
            <person name="Kim H.J."/>
            <person name="Triplett B.A."/>
        </authorList>
    </citation>
    <scope>NUCLEOTIDE SEQUENCE [LARGE SCALE GENOMIC DNA]</scope>
    <source>
        <strain evidence="1 2">DSM 43151</strain>
    </source>
</reference>
<dbReference type="AlphaFoldDB" id="A0A239J5M3"/>
<gene>
    <name evidence="1" type="ORF">SAMN06264365_13234</name>
</gene>
<dbReference type="PANTHER" id="PTHR36697">
    <property type="entry name" value="S-ADENOSYLMETHIONINE SYNTHASE"/>
    <property type="match status" value="1"/>
</dbReference>
<dbReference type="Pfam" id="PF01941">
    <property type="entry name" value="AdoMet_Synthase"/>
    <property type="match status" value="1"/>
</dbReference>
<dbReference type="PANTHER" id="PTHR36697:SF1">
    <property type="entry name" value="S-ADENOSYLMETHIONINE SYNTHASE"/>
    <property type="match status" value="1"/>
</dbReference>
<dbReference type="OrthoDB" id="9770738at2"/>